<dbReference type="Proteomes" id="UP000024329">
    <property type="component" value="Unassembled WGS sequence"/>
</dbReference>
<organism evidence="1 2">
    <name type="scientific">Novosphingobium resinovorum</name>
    <dbReference type="NCBI Taxonomy" id="158500"/>
    <lineage>
        <taxon>Bacteria</taxon>
        <taxon>Pseudomonadati</taxon>
        <taxon>Pseudomonadota</taxon>
        <taxon>Alphaproteobacteria</taxon>
        <taxon>Sphingomonadales</taxon>
        <taxon>Sphingomonadaceae</taxon>
        <taxon>Novosphingobium</taxon>
    </lineage>
</organism>
<dbReference type="SUPFAM" id="SSF52540">
    <property type="entry name" value="P-loop containing nucleoside triphosphate hydrolases"/>
    <property type="match status" value="1"/>
</dbReference>
<comment type="caution">
    <text evidence="1">The sequence shown here is derived from an EMBL/GenBank/DDBJ whole genome shotgun (WGS) entry which is preliminary data.</text>
</comment>
<protein>
    <recommendedName>
        <fullName evidence="3">NACHT domain-containing protein</fullName>
    </recommendedName>
</protein>
<accession>A0A031IYQ5</accession>
<reference evidence="1 2" key="1">
    <citation type="submission" date="2014-03" db="EMBL/GenBank/DDBJ databases">
        <title>Whole genome sequence of Novosphingobium resinovorum KF1.</title>
        <authorList>
            <person name="Gan H.M."/>
            <person name="Gan H.Y."/>
            <person name="Chew T.H."/>
            <person name="Savka M.A."/>
        </authorList>
    </citation>
    <scope>NUCLEOTIDE SEQUENCE [LARGE SCALE GENOMIC DNA]</scope>
    <source>
        <strain evidence="1 2">KF1</strain>
    </source>
</reference>
<dbReference type="EMBL" id="JFYZ01000099">
    <property type="protein sequence ID" value="EZP66363.1"/>
    <property type="molecule type" value="Genomic_DNA"/>
</dbReference>
<gene>
    <name evidence="1" type="ORF">BV97_05758</name>
</gene>
<evidence type="ECO:0008006" key="3">
    <source>
        <dbReference type="Google" id="ProtNLM"/>
    </source>
</evidence>
<dbReference type="InterPro" id="IPR027417">
    <property type="entry name" value="P-loop_NTPase"/>
</dbReference>
<dbReference type="PATRIC" id="fig|158500.4.peg.5831"/>
<evidence type="ECO:0000313" key="2">
    <source>
        <dbReference type="Proteomes" id="UP000024329"/>
    </source>
</evidence>
<dbReference type="Gene3D" id="3.40.50.300">
    <property type="entry name" value="P-loop containing nucleotide triphosphate hydrolases"/>
    <property type="match status" value="1"/>
</dbReference>
<dbReference type="AlphaFoldDB" id="A0A031IYQ5"/>
<dbReference type="eggNOG" id="COG5635">
    <property type="taxonomic scope" value="Bacteria"/>
</dbReference>
<evidence type="ECO:0000313" key="1">
    <source>
        <dbReference type="EMBL" id="EZP66363.1"/>
    </source>
</evidence>
<proteinExistence type="predicted"/>
<sequence length="1241" mass="140001">MYHYEVLGEQRFQHFCQSLIVASFPNTQCLPVGQPDGGRDAFLVQHYWRHPELRAAGQDLLVYQVKFIKNPADSRSERDMIEDVVKLEAAKIARLKERGLKKYYLITNLKGTSHPDVGSIDKVNALLSEMLGIEAYCWWRDDLDRRLDLNSNLKWSYPDILKATDLLAQLVAGQLGEDEERRRNAVRAYMTAQYEDDQELKFKQTELRSTMAELFVDLPMRHSFNSYEFEEIRSGSAAPRPVNVQSWARFQYSNYHDDSVPAASYFIRAGQSSSPNRIVLEGAPGQGKSTVTQYVSQVLRMHLIGKSKELSALPAYCQRAMVRIPFRVDLRDLAKWISGIDPFQSPTVSLLDSEPRSLEGFLAGQVRALSGGHTFSVSDLTAVAKVSHILLALDGFDEVADIELRQRLVQEITKGTNRLSNTGSFSVHTIVTSRPAAFAKSVRFPHETWTYFELLPLERANVDEYTGKWMDAKGLKNNEKTQIRQILSTKLQEPHTQYLAKNPMQLTILLSLVASRGPSLPEKRTALYDLYMEMFFSRETEKSEVVRENRDLLIDIHRYLAWKLQASAEGGGNGSIDQMSLRTTLYEYLYREGEDATIVDALFNGIIERVGALVSRVQGTFEFEVQPLREYFAARHLYETAPYPAIDMDVSGDKLDRFNALVCNPYWLNVARFYGGCFNKGEIMTLVNELSELAASPPLENTSHPRSFALMLLSDWVFTQYQPAVKAVIAFITAQPQFFQLLANNDTGMGGWSSLADRSGRKEFLEVLWGYAVKARGLDQIRSLCAAIVQNSSVAERFEGWLALREDMTPYRWAHFGTLLDVLQAGIFKNFDDVPDVTPELISALVKVQRFDVLASDEVFEAARDELRNSVIVYRVDPSENSGCRLQWLARTLSYYQYTIAIFREEALPFHEVLNRQLGPLFNSDEEIGYLSRKGIDELPRLEKIAAQAYLDFVGCDATILSTEIEPWANLVNALRDAWGDCAAIDRIAFVAAGIRNSSEGGSPISIEGASDLVGAARFARLKSGAPLWWSEQLEKASNSRERQRLLLLLLMWGTPRTLGKIFDRLENFLENLASEDWADLNRDYQLVANRLNGKGFLEILDIEALAKRSSRLCCFLGQRLDGSDAFKLSRLLLCEASNLAVPERNFVYRSIAHGMRLGLDWGSVLPSISELYLEGCSASLPMHKDMSLDKTIAEIVSKAPDKYPLNLVAQADAAFRAYAGAETASLMELAERDGWFKVAS</sequence>
<dbReference type="RefSeq" id="WP_155986515.1">
    <property type="nucleotide sequence ID" value="NZ_JFYZ01000099.1"/>
</dbReference>
<name>A0A031IYQ5_9SPHN</name>